<accession>A0A0F9TVY2</accession>
<dbReference type="Gene3D" id="3.90.550.10">
    <property type="entry name" value="Spore Coat Polysaccharide Biosynthesis Protein SpsA, Chain A"/>
    <property type="match status" value="1"/>
</dbReference>
<sequence length="273" mass="31198">MRRLLSIDTDAKFFPLFQAALKSFLKYNPDWDVEILDIGMTNAQRREMTNVGNVVMLNCDNDVRWPGVFSRLRYFRDNATRADLVLHLDADTLTFGSIESLVRQFLGTGADIALSDSSYLIGRFIRSHRIARQAFKHFDSWKDLPGSNTGVSLSTASMFAAIAKRALNLVDKFAGLFVFGEQEVMNAVIYDDGLKRLRMLQIYNFRLANSKQTPAVLIEPPLTTDRQRTVIAHLAMYKWAVFAGDGPYRYVGRWWSNIVERYEGKPWPTHASQ</sequence>
<evidence type="ECO:0000313" key="1">
    <source>
        <dbReference type="EMBL" id="KKN53296.1"/>
    </source>
</evidence>
<proteinExistence type="predicted"/>
<dbReference type="SUPFAM" id="SSF53448">
    <property type="entry name" value="Nucleotide-diphospho-sugar transferases"/>
    <property type="match status" value="1"/>
</dbReference>
<dbReference type="AlphaFoldDB" id="A0A0F9TVY2"/>
<organism evidence="1">
    <name type="scientific">marine sediment metagenome</name>
    <dbReference type="NCBI Taxonomy" id="412755"/>
    <lineage>
        <taxon>unclassified sequences</taxon>
        <taxon>metagenomes</taxon>
        <taxon>ecological metagenomes</taxon>
    </lineage>
</organism>
<dbReference type="EMBL" id="LAZR01000978">
    <property type="protein sequence ID" value="KKN53296.1"/>
    <property type="molecule type" value="Genomic_DNA"/>
</dbReference>
<dbReference type="InterPro" id="IPR029044">
    <property type="entry name" value="Nucleotide-diphossugar_trans"/>
</dbReference>
<protein>
    <recommendedName>
        <fullName evidence="2">Glycosyltransferase 2-like domain-containing protein</fullName>
    </recommendedName>
</protein>
<name>A0A0F9TVY2_9ZZZZ</name>
<evidence type="ECO:0008006" key="2">
    <source>
        <dbReference type="Google" id="ProtNLM"/>
    </source>
</evidence>
<reference evidence="1" key="1">
    <citation type="journal article" date="2015" name="Nature">
        <title>Complex archaea that bridge the gap between prokaryotes and eukaryotes.</title>
        <authorList>
            <person name="Spang A."/>
            <person name="Saw J.H."/>
            <person name="Jorgensen S.L."/>
            <person name="Zaremba-Niedzwiedzka K."/>
            <person name="Martijn J."/>
            <person name="Lind A.E."/>
            <person name="van Eijk R."/>
            <person name="Schleper C."/>
            <person name="Guy L."/>
            <person name="Ettema T.J."/>
        </authorList>
    </citation>
    <scope>NUCLEOTIDE SEQUENCE</scope>
</reference>
<comment type="caution">
    <text evidence="1">The sequence shown here is derived from an EMBL/GenBank/DDBJ whole genome shotgun (WGS) entry which is preliminary data.</text>
</comment>
<gene>
    <name evidence="1" type="ORF">LCGC14_0603960</name>
</gene>